<keyword evidence="4 7" id="KW-0812">Transmembrane</keyword>
<keyword evidence="3" id="KW-1003">Cell membrane</keyword>
<dbReference type="Proteomes" id="UP000265355">
    <property type="component" value="Unassembled WGS sequence"/>
</dbReference>
<dbReference type="PANTHER" id="PTHR32243">
    <property type="entry name" value="MALTOSE TRANSPORT SYSTEM PERMEASE-RELATED"/>
    <property type="match status" value="1"/>
</dbReference>
<dbReference type="InterPro" id="IPR050901">
    <property type="entry name" value="BP-dep_ABC_trans_perm"/>
</dbReference>
<dbReference type="Gene3D" id="1.10.3720.10">
    <property type="entry name" value="MetI-like"/>
    <property type="match status" value="1"/>
</dbReference>
<dbReference type="RefSeq" id="WP_104235906.1">
    <property type="nucleotide sequence ID" value="NZ_CP040792.1"/>
</dbReference>
<feature type="transmembrane region" description="Helical" evidence="7">
    <location>
        <begin position="258"/>
        <end position="281"/>
    </location>
</feature>
<sequence length="291" mass="30747">MSTLTAPLTRLRGGAATRVARPSRTREPVALTARMVLYVLYGLPLVWIVLTSVKRQGDVVGGAIFSAPSFDAYADVLANPALATALAQSAQIALGTTALVLALGVPFAYALRRVDGVVSGLVLGLLIFLQMVPQTASIIPLFAIFSRLGLLDTTAGLILANTAMLLPWAVLLLRPFFAAVPDAIEEAASIDGAGRLRIFFAVVVPIVRNGMATVGSLIFLVAWGEFLFAINLFLSPINYPISALIAQQTSGYGIDWPGLMALAVISSLPLLVVYVLSFRLLREGLAVGSVK</sequence>
<dbReference type="Pfam" id="PF00528">
    <property type="entry name" value="BPD_transp_1"/>
    <property type="match status" value="1"/>
</dbReference>
<evidence type="ECO:0000313" key="9">
    <source>
        <dbReference type="EMBL" id="RII94393.1"/>
    </source>
</evidence>
<keyword evidence="10" id="KW-1185">Reference proteome</keyword>
<accession>A0ABX9N8S2</accession>
<evidence type="ECO:0000256" key="3">
    <source>
        <dbReference type="ARBA" id="ARBA00022475"/>
    </source>
</evidence>
<feature type="domain" description="ABC transmembrane type-1" evidence="8">
    <location>
        <begin position="86"/>
        <end position="277"/>
    </location>
</feature>
<evidence type="ECO:0000256" key="6">
    <source>
        <dbReference type="ARBA" id="ARBA00023136"/>
    </source>
</evidence>
<evidence type="ECO:0000256" key="7">
    <source>
        <dbReference type="RuleBase" id="RU363032"/>
    </source>
</evidence>
<evidence type="ECO:0000256" key="5">
    <source>
        <dbReference type="ARBA" id="ARBA00022989"/>
    </source>
</evidence>
<feature type="transmembrane region" description="Helical" evidence="7">
    <location>
        <begin position="31"/>
        <end position="50"/>
    </location>
</feature>
<dbReference type="CDD" id="cd06261">
    <property type="entry name" value="TM_PBP2"/>
    <property type="match status" value="1"/>
</dbReference>
<keyword evidence="2 7" id="KW-0813">Transport</keyword>
<protein>
    <submittedName>
        <fullName evidence="9">Carbohydrate ABC transporter permease</fullName>
    </submittedName>
</protein>
<dbReference type="SUPFAM" id="SSF161098">
    <property type="entry name" value="MetI-like"/>
    <property type="match status" value="1"/>
</dbReference>
<proteinExistence type="inferred from homology"/>
<dbReference type="EMBL" id="QWEE01000010">
    <property type="protein sequence ID" value="RII94393.1"/>
    <property type="molecule type" value="Genomic_DNA"/>
</dbReference>
<evidence type="ECO:0000256" key="4">
    <source>
        <dbReference type="ARBA" id="ARBA00022692"/>
    </source>
</evidence>
<feature type="transmembrane region" description="Helical" evidence="7">
    <location>
        <begin position="123"/>
        <end position="145"/>
    </location>
</feature>
<dbReference type="InterPro" id="IPR035906">
    <property type="entry name" value="MetI-like_sf"/>
</dbReference>
<name>A0ABX9N8S2_9MICO</name>
<feature type="transmembrane region" description="Helical" evidence="7">
    <location>
        <begin position="157"/>
        <end position="177"/>
    </location>
</feature>
<feature type="transmembrane region" description="Helical" evidence="7">
    <location>
        <begin position="92"/>
        <end position="111"/>
    </location>
</feature>
<evidence type="ECO:0000256" key="1">
    <source>
        <dbReference type="ARBA" id="ARBA00004651"/>
    </source>
</evidence>
<feature type="transmembrane region" description="Helical" evidence="7">
    <location>
        <begin position="198"/>
        <end position="220"/>
    </location>
</feature>
<organism evidence="9 10">
    <name type="scientific">Clavibacter californiensis</name>
    <dbReference type="NCBI Taxonomy" id="1401995"/>
    <lineage>
        <taxon>Bacteria</taxon>
        <taxon>Bacillati</taxon>
        <taxon>Actinomycetota</taxon>
        <taxon>Actinomycetes</taxon>
        <taxon>Micrococcales</taxon>
        <taxon>Microbacteriaceae</taxon>
        <taxon>Clavibacter</taxon>
    </lineage>
</organism>
<reference evidence="9 10" key="1">
    <citation type="submission" date="2018-08" db="EMBL/GenBank/DDBJ databases">
        <title>Genome Sequence of Clavibacter michiganensis Subspecies type strains, and the Atypical Peach-Colored Strains Isolated from Tomato.</title>
        <authorList>
            <person name="Osdaghi E."/>
            <person name="Portier P."/>
            <person name="Briand M."/>
            <person name="Jacques M.-A."/>
        </authorList>
    </citation>
    <scope>NUCLEOTIDE SEQUENCE [LARGE SCALE GENOMIC DNA]</scope>
    <source>
        <strain evidence="9 10">CFBP 8216</strain>
    </source>
</reference>
<evidence type="ECO:0000313" key="10">
    <source>
        <dbReference type="Proteomes" id="UP000265355"/>
    </source>
</evidence>
<keyword evidence="6 7" id="KW-0472">Membrane</keyword>
<comment type="similarity">
    <text evidence="7">Belongs to the binding-protein-dependent transport system permease family.</text>
</comment>
<dbReference type="PROSITE" id="PS50928">
    <property type="entry name" value="ABC_TM1"/>
    <property type="match status" value="1"/>
</dbReference>
<evidence type="ECO:0000259" key="8">
    <source>
        <dbReference type="PROSITE" id="PS50928"/>
    </source>
</evidence>
<dbReference type="InterPro" id="IPR000515">
    <property type="entry name" value="MetI-like"/>
</dbReference>
<keyword evidence="5 7" id="KW-1133">Transmembrane helix</keyword>
<dbReference type="PANTHER" id="PTHR32243:SF18">
    <property type="entry name" value="INNER MEMBRANE ABC TRANSPORTER PERMEASE PROTEIN YCJP"/>
    <property type="match status" value="1"/>
</dbReference>
<comment type="subcellular location">
    <subcellularLocation>
        <location evidence="1 7">Cell membrane</location>
        <topology evidence="1 7">Multi-pass membrane protein</topology>
    </subcellularLocation>
</comment>
<comment type="caution">
    <text evidence="9">The sequence shown here is derived from an EMBL/GenBank/DDBJ whole genome shotgun (WGS) entry which is preliminary data.</text>
</comment>
<gene>
    <name evidence="9" type="ORF">DZF98_01670</name>
</gene>
<evidence type="ECO:0000256" key="2">
    <source>
        <dbReference type="ARBA" id="ARBA00022448"/>
    </source>
</evidence>